<keyword evidence="1" id="KW-1133">Transmembrane helix</keyword>
<gene>
    <name evidence="3" type="ORF">UFOPK1392_01273</name>
</gene>
<sequence length="79" mass="8248">MRPSPGHADGAKFTCAVRLTHIAFYTAADNGDLGIVSVLSSISPIATGVLAFLILKERMIRSEILALVIVLSGVALVVV</sequence>
<dbReference type="SUPFAM" id="SSF103481">
    <property type="entry name" value="Multidrug resistance efflux transporter EmrE"/>
    <property type="match status" value="1"/>
</dbReference>
<dbReference type="AlphaFoldDB" id="A0A6J5YIT3"/>
<dbReference type="InterPro" id="IPR037185">
    <property type="entry name" value="EmrE-like"/>
</dbReference>
<name>A0A6J5YIT3_9ZZZZ</name>
<feature type="transmembrane region" description="Helical" evidence="1">
    <location>
        <begin position="33"/>
        <end position="55"/>
    </location>
</feature>
<keyword evidence="1" id="KW-0812">Transmembrane</keyword>
<feature type="transmembrane region" description="Helical" evidence="1">
    <location>
        <begin position="62"/>
        <end position="78"/>
    </location>
</feature>
<keyword evidence="1" id="KW-0472">Membrane</keyword>
<dbReference type="EMBL" id="CAEMXZ010000050">
    <property type="protein sequence ID" value="CAB4323518.1"/>
    <property type="molecule type" value="Genomic_DNA"/>
</dbReference>
<accession>A0A6J5YIT3</accession>
<evidence type="ECO:0000313" key="3">
    <source>
        <dbReference type="EMBL" id="CAB4323518.1"/>
    </source>
</evidence>
<dbReference type="Pfam" id="PF00892">
    <property type="entry name" value="EamA"/>
    <property type="match status" value="1"/>
</dbReference>
<dbReference type="InterPro" id="IPR000620">
    <property type="entry name" value="EamA_dom"/>
</dbReference>
<protein>
    <submittedName>
        <fullName evidence="3">Unannotated protein</fullName>
    </submittedName>
</protein>
<evidence type="ECO:0000256" key="1">
    <source>
        <dbReference type="SAM" id="Phobius"/>
    </source>
</evidence>
<feature type="domain" description="EamA" evidence="2">
    <location>
        <begin position="20"/>
        <end position="78"/>
    </location>
</feature>
<reference evidence="3" key="1">
    <citation type="submission" date="2020-05" db="EMBL/GenBank/DDBJ databases">
        <authorList>
            <person name="Chiriac C."/>
            <person name="Salcher M."/>
            <person name="Ghai R."/>
            <person name="Kavagutti S V."/>
        </authorList>
    </citation>
    <scope>NUCLEOTIDE SEQUENCE</scope>
</reference>
<organism evidence="3">
    <name type="scientific">freshwater metagenome</name>
    <dbReference type="NCBI Taxonomy" id="449393"/>
    <lineage>
        <taxon>unclassified sequences</taxon>
        <taxon>metagenomes</taxon>
        <taxon>ecological metagenomes</taxon>
    </lineage>
</organism>
<proteinExistence type="predicted"/>
<dbReference type="GO" id="GO:0016020">
    <property type="term" value="C:membrane"/>
    <property type="evidence" value="ECO:0007669"/>
    <property type="project" value="InterPro"/>
</dbReference>
<evidence type="ECO:0000259" key="2">
    <source>
        <dbReference type="Pfam" id="PF00892"/>
    </source>
</evidence>